<evidence type="ECO:0000313" key="3">
    <source>
        <dbReference type="Proteomes" id="UP000232412"/>
    </source>
</evidence>
<name>A0A2H1EHB8_9ARCH</name>
<dbReference type="AlphaFoldDB" id="A0A2H1EHB8"/>
<keyword evidence="3" id="KW-1185">Reference proteome</keyword>
<protein>
    <submittedName>
        <fullName evidence="2">Adenylate/guanylate cyclase with integral membrane sensor</fullName>
    </submittedName>
</protein>
<dbReference type="Proteomes" id="UP000232412">
    <property type="component" value="Unassembled WGS sequence"/>
</dbReference>
<dbReference type="CDD" id="cd07302">
    <property type="entry name" value="CHD"/>
    <property type="match status" value="1"/>
</dbReference>
<feature type="domain" description="Guanylate cyclase" evidence="1">
    <location>
        <begin position="45"/>
        <end position="177"/>
    </location>
</feature>
<sequence length="224" mass="25429">MYNMSLITHQIANITERQKIAEIIKKIKNDANNDISFYDVQKSYCIGIVDMVSSTKITAHLEHGKMCNYYKIYLNSMNEIVKEFGAVVTKNVGDSILYYFPDTHDAENEDSLRTALECNLALVDSRQYVNDLLEEYGLPPVSYRISSDYGRLSIAKSFHSTREDVFGPTVNMCAKINSMAMPNSVVVGGDLYQIARSLKCYRFHSLVGLQIGVRLDYPVYSICR</sequence>
<organism evidence="2 3">
    <name type="scientific">Nitrosotalea sinensis</name>
    <dbReference type="NCBI Taxonomy" id="1499975"/>
    <lineage>
        <taxon>Archaea</taxon>
        <taxon>Nitrososphaerota</taxon>
        <taxon>Nitrososphaeria</taxon>
        <taxon>Nitrosotaleales</taxon>
        <taxon>Nitrosotaleaceae</taxon>
        <taxon>Nitrosotalea</taxon>
    </lineage>
</organism>
<dbReference type="Gene3D" id="3.30.70.1230">
    <property type="entry name" value="Nucleotide cyclase"/>
    <property type="match status" value="1"/>
</dbReference>
<reference evidence="3" key="1">
    <citation type="submission" date="2016-12" db="EMBL/GenBank/DDBJ databases">
        <authorList>
            <person name="Herbold C."/>
        </authorList>
    </citation>
    <scope>NUCLEOTIDE SEQUENCE [LARGE SCALE GENOMIC DNA]</scope>
</reference>
<accession>A0A2H1EHB8</accession>
<dbReference type="Pfam" id="PF00211">
    <property type="entry name" value="Guanylate_cyc"/>
    <property type="match status" value="1"/>
</dbReference>
<gene>
    <name evidence="2" type="ORF">NSIN_30065</name>
</gene>
<dbReference type="InterPro" id="IPR001054">
    <property type="entry name" value="A/G_cyclase"/>
</dbReference>
<evidence type="ECO:0000313" key="2">
    <source>
        <dbReference type="EMBL" id="SHO46320.1"/>
    </source>
</evidence>
<dbReference type="SUPFAM" id="SSF55073">
    <property type="entry name" value="Nucleotide cyclase"/>
    <property type="match status" value="1"/>
</dbReference>
<dbReference type="GO" id="GO:0035556">
    <property type="term" value="P:intracellular signal transduction"/>
    <property type="evidence" value="ECO:0007669"/>
    <property type="project" value="InterPro"/>
</dbReference>
<dbReference type="SMART" id="SM00044">
    <property type="entry name" value="CYCc"/>
    <property type="match status" value="1"/>
</dbReference>
<evidence type="ECO:0000259" key="1">
    <source>
        <dbReference type="PROSITE" id="PS50125"/>
    </source>
</evidence>
<proteinExistence type="predicted"/>
<dbReference type="GO" id="GO:0009190">
    <property type="term" value="P:cyclic nucleotide biosynthetic process"/>
    <property type="evidence" value="ECO:0007669"/>
    <property type="project" value="InterPro"/>
</dbReference>
<dbReference type="InterPro" id="IPR029787">
    <property type="entry name" value="Nucleotide_cyclase"/>
</dbReference>
<dbReference type="EMBL" id="FRFC01000004">
    <property type="protein sequence ID" value="SHO46320.1"/>
    <property type="molecule type" value="Genomic_DNA"/>
</dbReference>
<dbReference type="PROSITE" id="PS50125">
    <property type="entry name" value="GUANYLATE_CYCLASE_2"/>
    <property type="match status" value="1"/>
</dbReference>